<dbReference type="GO" id="GO:0005524">
    <property type="term" value="F:ATP binding"/>
    <property type="evidence" value="ECO:0007669"/>
    <property type="project" value="UniProtKB-UniRule"/>
</dbReference>
<dbReference type="InterPro" id="IPR000719">
    <property type="entry name" value="Prot_kinase_dom"/>
</dbReference>
<keyword evidence="3" id="KW-1003">Cell membrane</keyword>
<evidence type="ECO:0000256" key="2">
    <source>
        <dbReference type="ARBA" id="ARBA00012513"/>
    </source>
</evidence>
<comment type="subcellular location">
    <subcellularLocation>
        <location evidence="1">Cell membrane</location>
        <topology evidence="1">Single-pass membrane protein</topology>
    </subcellularLocation>
</comment>
<feature type="region of interest" description="Disordered" evidence="13">
    <location>
        <begin position="249"/>
        <end position="270"/>
    </location>
</feature>
<name>A0A9D4UW31_ADICA</name>
<dbReference type="Pfam" id="PF07714">
    <property type="entry name" value="PK_Tyr_Ser-Thr"/>
    <property type="match status" value="1"/>
</dbReference>
<evidence type="ECO:0000256" key="7">
    <source>
        <dbReference type="ARBA" id="ARBA00022741"/>
    </source>
</evidence>
<dbReference type="InterPro" id="IPR047117">
    <property type="entry name" value="PERK1-13-like"/>
</dbReference>
<feature type="compositionally biased region" description="Pro residues" evidence="13">
    <location>
        <begin position="249"/>
        <end position="268"/>
    </location>
</feature>
<keyword evidence="8" id="KW-0418">Kinase</keyword>
<keyword evidence="5" id="KW-0808">Transferase</keyword>
<evidence type="ECO:0000313" key="18">
    <source>
        <dbReference type="Proteomes" id="UP000886520"/>
    </source>
</evidence>
<sequence>MSFPAEAPSGDAGAPSPLSDIVPDPLLTSPAPSAVLELDSPPAPLPSSRDSPPPPASSRSPPSLSSPPPPASGTSPDSASAPSPNSSTAGRSPPPPSSKTTHSPPPPPLQSNSSRSSSPPPPRSPPPPSGTFHSPPPPSAHYSPPPPTSKSSLSSANTPSPSPPSSSSSTISGGSLVGIGIAGVLAFLVLSVLFYCLCRRKKRYYPGDYYHPHGGPSQKFKDPYYGVDMRHQQEWCSPSSDALIKMPPATGPLPPSNGYDPIPPPPKGGSPGLGNSKAWFTYQDLATATGGFAEANALGEGGFGRVYKGTLSSGQLVAVKQLKVGASQGEKEFRAEVEIISRVHHRHLVSLVGYCIADRQRLLVYDYVPNGTLEYHLHKKNDGPIMDWPTRLKIACGAARGLAYLHEDCHPRIIHRDIKSSNILLDDNFDAQVSDFGLAKLTSDTNTHVTTRVMGTFGYLAPEYASSGKLTDKSDVFSFGVVLLELLTGRKPVDPSQPPGEESLVEWARPVLAQVTGEEDLLAIADPTMEGNFDPRELMRMLEAAAACVRHSSNKRPRMGQVVRALEDDSSLSDLNKGFKPGQSGVFGSFANTEYENGSYSADMRKYMRVALDNTQEFGSECSGATSDYGLNGSISSGEYRMSREMADRGASREMMVDRGASREMVARSVSQQQRPPKPMSMKANILTYNTQDFRLGS</sequence>
<organism evidence="16 18">
    <name type="scientific">Adiantum capillus-veneris</name>
    <name type="common">Maidenhair fern</name>
    <dbReference type="NCBI Taxonomy" id="13818"/>
    <lineage>
        <taxon>Eukaryota</taxon>
        <taxon>Viridiplantae</taxon>
        <taxon>Streptophyta</taxon>
        <taxon>Embryophyta</taxon>
        <taxon>Tracheophyta</taxon>
        <taxon>Polypodiopsida</taxon>
        <taxon>Polypodiidae</taxon>
        <taxon>Polypodiales</taxon>
        <taxon>Pteridineae</taxon>
        <taxon>Pteridaceae</taxon>
        <taxon>Vittarioideae</taxon>
        <taxon>Adiantum</taxon>
    </lineage>
</organism>
<dbReference type="GO" id="GO:0005886">
    <property type="term" value="C:plasma membrane"/>
    <property type="evidence" value="ECO:0007669"/>
    <property type="project" value="UniProtKB-SubCell"/>
</dbReference>
<dbReference type="SMART" id="SM00220">
    <property type="entry name" value="S_TKc"/>
    <property type="match status" value="1"/>
</dbReference>
<dbReference type="FunFam" id="1.10.510.10:FF:000173">
    <property type="entry name" value="proline-rich receptor-like protein kinase PERK8"/>
    <property type="match status" value="1"/>
</dbReference>
<feature type="compositionally biased region" description="Pro residues" evidence="13">
    <location>
        <begin position="92"/>
        <end position="109"/>
    </location>
</feature>
<dbReference type="EC" id="2.7.11.1" evidence="2"/>
<evidence type="ECO:0000256" key="13">
    <source>
        <dbReference type="SAM" id="MobiDB-lite"/>
    </source>
</evidence>
<dbReference type="InterPro" id="IPR008271">
    <property type="entry name" value="Ser/Thr_kinase_AS"/>
</dbReference>
<evidence type="ECO:0000256" key="8">
    <source>
        <dbReference type="ARBA" id="ARBA00022777"/>
    </source>
</evidence>
<gene>
    <name evidence="16" type="ORF">GOP47_0010478</name>
    <name evidence="17" type="ORF">GOP47_0010941</name>
</gene>
<dbReference type="PROSITE" id="PS00107">
    <property type="entry name" value="PROTEIN_KINASE_ATP"/>
    <property type="match status" value="1"/>
</dbReference>
<dbReference type="PANTHER" id="PTHR47982">
    <property type="entry name" value="PROLINE-RICH RECEPTOR-LIKE PROTEIN KINASE PERK4"/>
    <property type="match status" value="1"/>
</dbReference>
<evidence type="ECO:0000256" key="12">
    <source>
        <dbReference type="PROSITE-ProRule" id="PRU10141"/>
    </source>
</evidence>
<keyword evidence="10 14" id="KW-1133">Transmembrane helix</keyword>
<keyword evidence="11 14" id="KW-0472">Membrane</keyword>
<feature type="compositionally biased region" description="Pro residues" evidence="13">
    <location>
        <begin position="41"/>
        <end position="56"/>
    </location>
</feature>
<keyword evidence="9 12" id="KW-0067">ATP-binding</keyword>
<keyword evidence="18" id="KW-1185">Reference proteome</keyword>
<accession>A0A9D4UW31</accession>
<dbReference type="AlphaFoldDB" id="A0A9D4UW31"/>
<evidence type="ECO:0000313" key="16">
    <source>
        <dbReference type="EMBL" id="KAI5074517.1"/>
    </source>
</evidence>
<evidence type="ECO:0000256" key="14">
    <source>
        <dbReference type="SAM" id="Phobius"/>
    </source>
</evidence>
<feature type="binding site" evidence="12">
    <location>
        <position position="320"/>
    </location>
    <ligand>
        <name>ATP</name>
        <dbReference type="ChEBI" id="CHEBI:30616"/>
    </ligand>
</feature>
<feature type="compositionally biased region" description="Low complexity" evidence="13">
    <location>
        <begin position="72"/>
        <end position="90"/>
    </location>
</feature>
<evidence type="ECO:0000256" key="5">
    <source>
        <dbReference type="ARBA" id="ARBA00022679"/>
    </source>
</evidence>
<dbReference type="CDD" id="cd14066">
    <property type="entry name" value="STKc_IRAK"/>
    <property type="match status" value="1"/>
</dbReference>
<evidence type="ECO:0000259" key="15">
    <source>
        <dbReference type="PROSITE" id="PS50011"/>
    </source>
</evidence>
<dbReference type="PROSITE" id="PS00108">
    <property type="entry name" value="PROTEIN_KINASE_ST"/>
    <property type="match status" value="1"/>
</dbReference>
<dbReference type="FunFam" id="3.30.200.20:FF:000212">
    <property type="entry name" value="Proline-rich receptor-like protein kinase PERK8"/>
    <property type="match status" value="1"/>
</dbReference>
<reference evidence="16" key="1">
    <citation type="submission" date="2021-01" db="EMBL/GenBank/DDBJ databases">
        <title>Adiantum capillus-veneris genome.</title>
        <authorList>
            <person name="Fang Y."/>
            <person name="Liao Q."/>
        </authorList>
    </citation>
    <scope>NUCLEOTIDE SEQUENCE</scope>
    <source>
        <strain evidence="16">H3</strain>
        <tissue evidence="16">Leaf</tissue>
    </source>
</reference>
<keyword evidence="4" id="KW-0723">Serine/threonine-protein kinase</keyword>
<proteinExistence type="predicted"/>
<feature type="compositionally biased region" description="Low complexity" evidence="13">
    <location>
        <begin position="149"/>
        <end position="171"/>
    </location>
</feature>
<dbReference type="Gene3D" id="3.30.200.20">
    <property type="entry name" value="Phosphorylase Kinase, domain 1"/>
    <property type="match status" value="1"/>
</dbReference>
<keyword evidence="7 12" id="KW-0547">Nucleotide-binding</keyword>
<evidence type="ECO:0000256" key="9">
    <source>
        <dbReference type="ARBA" id="ARBA00022840"/>
    </source>
</evidence>
<keyword evidence="6 14" id="KW-0812">Transmembrane</keyword>
<dbReference type="InterPro" id="IPR011009">
    <property type="entry name" value="Kinase-like_dom_sf"/>
</dbReference>
<evidence type="ECO:0000256" key="3">
    <source>
        <dbReference type="ARBA" id="ARBA00022475"/>
    </source>
</evidence>
<dbReference type="PANTHER" id="PTHR47982:SF44">
    <property type="entry name" value="PROLINE-RICH RECEPTOR-LIKE PROTEIN KINASE PERK13-RELATED"/>
    <property type="match status" value="1"/>
</dbReference>
<feature type="transmembrane region" description="Helical" evidence="14">
    <location>
        <begin position="176"/>
        <end position="197"/>
    </location>
</feature>
<dbReference type="InterPro" id="IPR017441">
    <property type="entry name" value="Protein_kinase_ATP_BS"/>
</dbReference>
<dbReference type="Gene3D" id="1.10.510.10">
    <property type="entry name" value="Transferase(Phosphotransferase) domain 1"/>
    <property type="match status" value="1"/>
</dbReference>
<evidence type="ECO:0000256" key="10">
    <source>
        <dbReference type="ARBA" id="ARBA00022989"/>
    </source>
</evidence>
<feature type="region of interest" description="Disordered" evidence="13">
    <location>
        <begin position="1"/>
        <end position="171"/>
    </location>
</feature>
<dbReference type="GO" id="GO:0004674">
    <property type="term" value="F:protein serine/threonine kinase activity"/>
    <property type="evidence" value="ECO:0007669"/>
    <property type="project" value="UniProtKB-KW"/>
</dbReference>
<evidence type="ECO:0000256" key="6">
    <source>
        <dbReference type="ARBA" id="ARBA00022692"/>
    </source>
</evidence>
<dbReference type="SUPFAM" id="SSF56112">
    <property type="entry name" value="Protein kinase-like (PK-like)"/>
    <property type="match status" value="1"/>
</dbReference>
<evidence type="ECO:0000256" key="1">
    <source>
        <dbReference type="ARBA" id="ARBA00004162"/>
    </source>
</evidence>
<protein>
    <recommendedName>
        <fullName evidence="2">non-specific serine/threonine protein kinase</fullName>
        <ecNumber evidence="2">2.7.11.1</ecNumber>
    </recommendedName>
</protein>
<dbReference type="InterPro" id="IPR001245">
    <property type="entry name" value="Ser-Thr/Tyr_kinase_cat_dom"/>
</dbReference>
<dbReference type="OrthoDB" id="4062651at2759"/>
<evidence type="ECO:0000256" key="4">
    <source>
        <dbReference type="ARBA" id="ARBA00022527"/>
    </source>
</evidence>
<dbReference type="PROSITE" id="PS50011">
    <property type="entry name" value="PROTEIN_KINASE_DOM"/>
    <property type="match status" value="1"/>
</dbReference>
<comment type="caution">
    <text evidence="16">The sequence shown here is derived from an EMBL/GenBank/DDBJ whole genome shotgun (WGS) entry which is preliminary data.</text>
</comment>
<evidence type="ECO:0000256" key="11">
    <source>
        <dbReference type="ARBA" id="ARBA00023136"/>
    </source>
</evidence>
<feature type="compositionally biased region" description="Pro residues" evidence="13">
    <location>
        <begin position="118"/>
        <end position="148"/>
    </location>
</feature>
<dbReference type="Proteomes" id="UP000886520">
    <property type="component" value="Chromosome 10"/>
</dbReference>
<feature type="domain" description="Protein kinase" evidence="15">
    <location>
        <begin position="292"/>
        <end position="572"/>
    </location>
</feature>
<dbReference type="EMBL" id="JABFUD020000010">
    <property type="protein sequence ID" value="KAI5074517.1"/>
    <property type="molecule type" value="Genomic_DNA"/>
</dbReference>
<dbReference type="EMBL" id="JABFUD020000010">
    <property type="protein sequence ID" value="KAI5074980.1"/>
    <property type="molecule type" value="Genomic_DNA"/>
</dbReference>
<evidence type="ECO:0000313" key="17">
    <source>
        <dbReference type="EMBL" id="KAI5074980.1"/>
    </source>
</evidence>